<proteinExistence type="predicted"/>
<organism evidence="1 2">
    <name type="scientific">Leptobrachium leishanense</name>
    <name type="common">Leishan spiny toad</name>
    <dbReference type="NCBI Taxonomy" id="445787"/>
    <lineage>
        <taxon>Eukaryota</taxon>
        <taxon>Metazoa</taxon>
        <taxon>Chordata</taxon>
        <taxon>Craniata</taxon>
        <taxon>Vertebrata</taxon>
        <taxon>Euteleostomi</taxon>
        <taxon>Amphibia</taxon>
        <taxon>Batrachia</taxon>
        <taxon>Anura</taxon>
        <taxon>Pelobatoidea</taxon>
        <taxon>Megophryidae</taxon>
        <taxon>Leptobrachium</taxon>
    </lineage>
</organism>
<evidence type="ECO:0000313" key="2">
    <source>
        <dbReference type="Proteomes" id="UP000694569"/>
    </source>
</evidence>
<accession>A0A8C5Q5N8</accession>
<reference evidence="1" key="2">
    <citation type="submission" date="2025-09" db="UniProtKB">
        <authorList>
            <consortium name="Ensembl"/>
        </authorList>
    </citation>
    <scope>IDENTIFICATION</scope>
</reference>
<dbReference type="Ensembl" id="ENSLLET00000033095.1">
    <property type="protein sequence ID" value="ENSLLEP00000031876.1"/>
    <property type="gene ID" value="ENSLLEG00000020191.1"/>
</dbReference>
<dbReference type="OrthoDB" id="8909060at2759"/>
<reference evidence="1" key="1">
    <citation type="submission" date="2025-08" db="UniProtKB">
        <authorList>
            <consortium name="Ensembl"/>
        </authorList>
    </citation>
    <scope>IDENTIFICATION</scope>
</reference>
<protein>
    <submittedName>
        <fullName evidence="1">Uncharacterized protein</fullName>
    </submittedName>
</protein>
<sequence length="65" mass="7183">MAALIMFVMKLSLRETVLIFFQSLVSSPRRRQIDSKASFTGAGGLAIALTSTRCCLFIELTASRR</sequence>
<dbReference type="GeneTree" id="ENSGT01030000234906"/>
<dbReference type="AlphaFoldDB" id="A0A8C5Q5N8"/>
<keyword evidence="2" id="KW-1185">Reference proteome</keyword>
<evidence type="ECO:0000313" key="1">
    <source>
        <dbReference type="Ensembl" id="ENSLLEP00000031876.1"/>
    </source>
</evidence>
<dbReference type="Proteomes" id="UP000694569">
    <property type="component" value="Unplaced"/>
</dbReference>
<name>A0A8C5Q5N8_9ANUR</name>